<gene>
    <name evidence="7" type="ORF">ACFSF0_09460</name>
</gene>
<evidence type="ECO:0000313" key="7">
    <source>
        <dbReference type="EMBL" id="MFD1710830.1"/>
    </source>
</evidence>
<proteinExistence type="inferred from homology"/>
<keyword evidence="8" id="KW-1185">Reference proteome</keyword>
<protein>
    <recommendedName>
        <fullName evidence="5">Ferredoxin--NADP reductase</fullName>
        <shortName evidence="5">FNR</shortName>
        <shortName evidence="5">Fd-NADP(+) reductase</shortName>
        <ecNumber evidence="5">1.18.1.2</ecNumber>
    </recommendedName>
</protein>
<feature type="binding site" evidence="5">
    <location>
        <position position="40"/>
    </location>
    <ligand>
        <name>FAD</name>
        <dbReference type="ChEBI" id="CHEBI:57692"/>
    </ligand>
</feature>
<evidence type="ECO:0000313" key="8">
    <source>
        <dbReference type="Proteomes" id="UP001597304"/>
    </source>
</evidence>
<feature type="binding site" evidence="5">
    <location>
        <position position="128"/>
    </location>
    <ligand>
        <name>FAD</name>
        <dbReference type="ChEBI" id="CHEBI:57692"/>
    </ligand>
</feature>
<sequence length="358" mass="38408">MTDTTTPLIETDAAIIGAGPVGLFQVFELGLLEIRAHVIDALPQIGGQPSELYPDKPIYDIPAIPVCSGQELTDALHKQIAPFAPTFHLGHEVSTLQKQADGRFLLESAQGLRLLAKAVFIAAGVGAFQPRRLTVPGIEAFENRQLFYRVQRPADFAGKHVVIAGGGNSALDWAIRFATQEADHRPASVLLLHRRDGFQATPASVAQMRALCEAQQMQFMVGQVVGFDASGDRLAAIEVMGPDGVTRRVPLDALLAFLGMSPKLGPIADWSLDIERKQLVVNTETYGTNEPGIFAVGDINTYPGKKKLILCGFHEATLAAYGALPFVFPGKEVPFQYTTTSTKLHKALGVSADGAAAK</sequence>
<evidence type="ECO:0000259" key="6">
    <source>
        <dbReference type="Pfam" id="PF07992"/>
    </source>
</evidence>
<evidence type="ECO:0000256" key="5">
    <source>
        <dbReference type="HAMAP-Rule" id="MF_01685"/>
    </source>
</evidence>
<evidence type="ECO:0000256" key="4">
    <source>
        <dbReference type="ARBA" id="ARBA00023002"/>
    </source>
</evidence>
<comment type="cofactor">
    <cofactor evidence="5">
        <name>FAD</name>
        <dbReference type="ChEBI" id="CHEBI:57692"/>
    </cofactor>
    <text evidence="5">Binds 1 FAD per subunit.</text>
</comment>
<feature type="domain" description="FAD/NAD(P)-binding" evidence="6">
    <location>
        <begin position="12"/>
        <end position="300"/>
    </location>
</feature>
<name>A0ABW4KWX2_9BURK</name>
<evidence type="ECO:0000256" key="1">
    <source>
        <dbReference type="ARBA" id="ARBA00022630"/>
    </source>
</evidence>
<evidence type="ECO:0000256" key="2">
    <source>
        <dbReference type="ARBA" id="ARBA00022827"/>
    </source>
</evidence>
<keyword evidence="2 5" id="KW-0274">FAD</keyword>
<accession>A0ABW4KWX2</accession>
<feature type="binding site" evidence="5">
    <location>
        <position position="339"/>
    </location>
    <ligand>
        <name>FAD</name>
        <dbReference type="ChEBI" id="CHEBI:57692"/>
    </ligand>
</feature>
<dbReference type="Proteomes" id="UP001597304">
    <property type="component" value="Unassembled WGS sequence"/>
</dbReference>
<comment type="subunit">
    <text evidence="5">Homodimer.</text>
</comment>
<dbReference type="InterPro" id="IPR023753">
    <property type="entry name" value="FAD/NAD-binding_dom"/>
</dbReference>
<keyword evidence="1 5" id="KW-0285">Flavoprotein</keyword>
<dbReference type="Gene3D" id="3.50.50.60">
    <property type="entry name" value="FAD/NAD(P)-binding domain"/>
    <property type="match status" value="2"/>
</dbReference>
<comment type="caution">
    <text evidence="7">The sequence shown here is derived from an EMBL/GenBank/DDBJ whole genome shotgun (WGS) entry which is preliminary data.</text>
</comment>
<comment type="similarity">
    <text evidence="5">Belongs to the ferredoxin--NADP reductase type 2 family.</text>
</comment>
<dbReference type="EC" id="1.18.1.2" evidence="5"/>
<feature type="binding site" evidence="5">
    <location>
        <position position="93"/>
    </location>
    <ligand>
        <name>FAD</name>
        <dbReference type="ChEBI" id="CHEBI:57692"/>
    </ligand>
</feature>
<dbReference type="RefSeq" id="WP_147911645.1">
    <property type="nucleotide sequence ID" value="NZ_JBHUEJ010000019.1"/>
</dbReference>
<reference evidence="8" key="1">
    <citation type="journal article" date="2019" name="Int. J. Syst. Evol. Microbiol.">
        <title>The Global Catalogue of Microorganisms (GCM) 10K type strain sequencing project: providing services to taxonomists for standard genome sequencing and annotation.</title>
        <authorList>
            <consortium name="The Broad Institute Genomics Platform"/>
            <consortium name="The Broad Institute Genome Sequencing Center for Infectious Disease"/>
            <person name="Wu L."/>
            <person name="Ma J."/>
        </authorList>
    </citation>
    <scope>NUCLEOTIDE SEQUENCE [LARGE SCALE GENOMIC DNA]</scope>
    <source>
        <strain evidence="8">LMG 29247</strain>
    </source>
</reference>
<dbReference type="InterPro" id="IPR050097">
    <property type="entry name" value="Ferredoxin-NADP_redctase_2"/>
</dbReference>
<dbReference type="SUPFAM" id="SSF51905">
    <property type="entry name" value="FAD/NAD(P)-binding domain"/>
    <property type="match status" value="1"/>
</dbReference>
<dbReference type="InterPro" id="IPR022890">
    <property type="entry name" value="Fd--NADP_Rdtase_type_2"/>
</dbReference>
<organism evidence="7 8">
    <name type="scientific">Ottowia flava</name>
    <dbReference type="NCBI Taxonomy" id="2675430"/>
    <lineage>
        <taxon>Bacteria</taxon>
        <taxon>Pseudomonadati</taxon>
        <taxon>Pseudomonadota</taxon>
        <taxon>Betaproteobacteria</taxon>
        <taxon>Burkholderiales</taxon>
        <taxon>Comamonadaceae</taxon>
        <taxon>Ottowia</taxon>
    </lineage>
</organism>
<dbReference type="InterPro" id="IPR036188">
    <property type="entry name" value="FAD/NAD-bd_sf"/>
</dbReference>
<feature type="binding site" evidence="5">
    <location>
        <position position="53"/>
    </location>
    <ligand>
        <name>FAD</name>
        <dbReference type="ChEBI" id="CHEBI:57692"/>
    </ligand>
</feature>
<evidence type="ECO:0000256" key="3">
    <source>
        <dbReference type="ARBA" id="ARBA00022857"/>
    </source>
</evidence>
<feature type="binding site" evidence="5">
    <location>
        <position position="48"/>
    </location>
    <ligand>
        <name>FAD</name>
        <dbReference type="ChEBI" id="CHEBI:57692"/>
    </ligand>
</feature>
<dbReference type="EMBL" id="JBHUEJ010000019">
    <property type="protein sequence ID" value="MFD1710830.1"/>
    <property type="molecule type" value="Genomic_DNA"/>
</dbReference>
<keyword evidence="4 5" id="KW-0560">Oxidoreductase</keyword>
<dbReference type="Pfam" id="PF07992">
    <property type="entry name" value="Pyr_redox_2"/>
    <property type="match status" value="1"/>
</dbReference>
<dbReference type="PRINTS" id="PR00368">
    <property type="entry name" value="FADPNR"/>
</dbReference>
<keyword evidence="3 5" id="KW-0521">NADP</keyword>
<comment type="caution">
    <text evidence="5">Lacks conserved residue(s) required for the propagation of feature annotation.</text>
</comment>
<comment type="catalytic activity">
    <reaction evidence="5">
        <text>2 reduced [2Fe-2S]-[ferredoxin] + NADP(+) + H(+) = 2 oxidized [2Fe-2S]-[ferredoxin] + NADPH</text>
        <dbReference type="Rhea" id="RHEA:20125"/>
        <dbReference type="Rhea" id="RHEA-COMP:10000"/>
        <dbReference type="Rhea" id="RHEA-COMP:10001"/>
        <dbReference type="ChEBI" id="CHEBI:15378"/>
        <dbReference type="ChEBI" id="CHEBI:33737"/>
        <dbReference type="ChEBI" id="CHEBI:33738"/>
        <dbReference type="ChEBI" id="CHEBI:57783"/>
        <dbReference type="ChEBI" id="CHEBI:58349"/>
        <dbReference type="EC" id="1.18.1.2"/>
    </reaction>
</comment>
<feature type="binding site" evidence="5">
    <location>
        <position position="298"/>
    </location>
    <ligand>
        <name>FAD</name>
        <dbReference type="ChEBI" id="CHEBI:57692"/>
    </ligand>
</feature>
<dbReference type="PRINTS" id="PR00469">
    <property type="entry name" value="PNDRDTASEII"/>
</dbReference>
<dbReference type="HAMAP" id="MF_01685">
    <property type="entry name" value="FENR2"/>
    <property type="match status" value="1"/>
</dbReference>
<dbReference type="PANTHER" id="PTHR48105">
    <property type="entry name" value="THIOREDOXIN REDUCTASE 1-RELATED-RELATED"/>
    <property type="match status" value="1"/>
</dbReference>